<keyword evidence="3" id="KW-1185">Reference proteome</keyword>
<protein>
    <recommendedName>
        <fullName evidence="4">LysR family transcriptional regulator</fullName>
    </recommendedName>
</protein>
<feature type="region of interest" description="Disordered" evidence="1">
    <location>
        <begin position="223"/>
        <end position="260"/>
    </location>
</feature>
<dbReference type="EMBL" id="JACHMC010000001">
    <property type="protein sequence ID" value="MBB4883757.1"/>
    <property type="molecule type" value="Genomic_DNA"/>
</dbReference>
<gene>
    <name evidence="2" type="ORF">BJ976_002108</name>
</gene>
<evidence type="ECO:0000256" key="1">
    <source>
        <dbReference type="SAM" id="MobiDB-lite"/>
    </source>
</evidence>
<feature type="compositionally biased region" description="Low complexity" evidence="1">
    <location>
        <begin position="223"/>
        <end position="232"/>
    </location>
</feature>
<name>A0A7W7PBP3_9MICC</name>
<sequence>MATIPGATPSTWVQRFSSRERTVQLVNHDESAQTAHLAHDDAGMPLHPLPQLGYLRWPRGEDGASAVLRAAGLDPRHVHVVTAYSELPVVCVGKEHLLAAWDVDAEGPVPVSELDPAEHMDPARFTPTPDDAFVRETVGYEDASVRETAAEPVPPAPNPLDAPEIPGAGERMALEIVASGVGHVVLPMSVARVFGRKDVVVLPLACELDEVVGLSRADREAAATEAEVQAETGLGVAGAEDDAGRAPQDDDAPRHPGWDVGLAWLKESDSDLVQAFVGVARGRRGTSSR</sequence>
<evidence type="ECO:0000313" key="2">
    <source>
        <dbReference type="EMBL" id="MBB4883757.1"/>
    </source>
</evidence>
<evidence type="ECO:0000313" key="3">
    <source>
        <dbReference type="Proteomes" id="UP000560081"/>
    </source>
</evidence>
<reference evidence="2 3" key="1">
    <citation type="submission" date="2020-08" db="EMBL/GenBank/DDBJ databases">
        <title>Sequencing the genomes of 1000 actinobacteria strains.</title>
        <authorList>
            <person name="Klenk H.-P."/>
        </authorList>
    </citation>
    <scope>NUCLEOTIDE SEQUENCE [LARGE SCALE GENOMIC DNA]</scope>
    <source>
        <strain evidence="2 3">DSM 19079</strain>
    </source>
</reference>
<proteinExistence type="predicted"/>
<organism evidence="2 3">
    <name type="scientific">Micrococcus flavus</name>
    <dbReference type="NCBI Taxonomy" id="384602"/>
    <lineage>
        <taxon>Bacteria</taxon>
        <taxon>Bacillati</taxon>
        <taxon>Actinomycetota</taxon>
        <taxon>Actinomycetes</taxon>
        <taxon>Micrococcales</taxon>
        <taxon>Micrococcaceae</taxon>
        <taxon>Micrococcus</taxon>
    </lineage>
</organism>
<comment type="caution">
    <text evidence="2">The sequence shown here is derived from an EMBL/GenBank/DDBJ whole genome shotgun (WGS) entry which is preliminary data.</text>
</comment>
<accession>A0A7W7PBP3</accession>
<dbReference type="RefSeq" id="WP_229667319.1">
    <property type="nucleotide sequence ID" value="NZ_BMLA01000004.1"/>
</dbReference>
<dbReference type="AlphaFoldDB" id="A0A7W7PBP3"/>
<dbReference type="Proteomes" id="UP000560081">
    <property type="component" value="Unassembled WGS sequence"/>
</dbReference>
<evidence type="ECO:0008006" key="4">
    <source>
        <dbReference type="Google" id="ProtNLM"/>
    </source>
</evidence>
<feature type="compositionally biased region" description="Basic and acidic residues" evidence="1">
    <location>
        <begin position="242"/>
        <end position="257"/>
    </location>
</feature>